<feature type="signal peptide" evidence="3">
    <location>
        <begin position="1"/>
        <end position="19"/>
    </location>
</feature>
<evidence type="ECO:0000313" key="8">
    <source>
        <dbReference type="Proteomes" id="UP000236735"/>
    </source>
</evidence>
<dbReference type="RefSeq" id="WP_103914948.1">
    <property type="nucleotide sequence ID" value="NZ_FNUV01000001.1"/>
</dbReference>
<dbReference type="Pfam" id="PF13802">
    <property type="entry name" value="Gal_mutarotas_2"/>
    <property type="match status" value="1"/>
</dbReference>
<dbReference type="InterPro" id="IPR011013">
    <property type="entry name" value="Gal_mutarotase_sf_dom"/>
</dbReference>
<dbReference type="InterPro" id="IPR000322">
    <property type="entry name" value="Glyco_hydro_31_TIM"/>
</dbReference>
<dbReference type="GO" id="GO:0030246">
    <property type="term" value="F:carbohydrate binding"/>
    <property type="evidence" value="ECO:0007669"/>
    <property type="project" value="InterPro"/>
</dbReference>
<dbReference type="Pfam" id="PF21365">
    <property type="entry name" value="Glyco_hydro_31_3rd"/>
    <property type="match status" value="1"/>
</dbReference>
<feature type="chain" id="PRO_5009283487" evidence="3">
    <location>
        <begin position="20"/>
        <end position="774"/>
    </location>
</feature>
<organism evidence="7 8">
    <name type="scientific">Xylanibacter ruminicola</name>
    <name type="common">Prevotella ruminicola</name>
    <dbReference type="NCBI Taxonomy" id="839"/>
    <lineage>
        <taxon>Bacteria</taxon>
        <taxon>Pseudomonadati</taxon>
        <taxon>Bacteroidota</taxon>
        <taxon>Bacteroidia</taxon>
        <taxon>Bacteroidales</taxon>
        <taxon>Prevotellaceae</taxon>
        <taxon>Xylanibacter</taxon>
    </lineage>
</organism>
<accession>A0A1H5RW57</accession>
<dbReference type="GO" id="GO:0005975">
    <property type="term" value="P:carbohydrate metabolic process"/>
    <property type="evidence" value="ECO:0007669"/>
    <property type="project" value="InterPro"/>
</dbReference>
<dbReference type="Proteomes" id="UP000236735">
    <property type="component" value="Unassembled WGS sequence"/>
</dbReference>
<sequence>MKKFFGAMLLLGSSMVVSAQIQTNAGIQYLQAMQKDVSTDFYDLSNTYFLADSLVSFDAAKGEGLVQWKRYRMSPRQAFNLNGYWPVRMQMLDFPDAAYENDPELKLKVEFISPRTVRVRMLSTPVEPKVSDEDDVMFCDAFKKKGAGTMWKVSQKEGGIAYSSDYGTIEIRQYPWRIVVKDAKGRILTQTRHSIDNDSSQVKLLPFSFIKRGSDNSRSMNPVLTLAPGERIYGCGESFTSLNKVGQKVHLSVTDPQGPETDGQYKPVPFFFSNRGYGVFMHTSAPVTCDFGASYIGADRLFMADEQMDFFIFLGEPKDILDEYTNITGKSPMLPLWSFGTWMSRITYFSQDEGLEIARQLRAHRIPSDVIHFDTGWFGVDWQCDYQFAKDRFEDPVKMLRQLSKDGFHTCLWQLPYFTPKNRFFPEIIEKRLHVVNATGGMPVEDAVLDFSNPETVSWYQSKIEGLMKQGVSTIKCDFGEAAPYNGFYHSGKGGLYEHNLYPLRYNKALWEVVERNHPGEGIIWARSAWAGSQRYALHWGGDAATTNTGLLGDLRGGLSFGLSGFSFWSHDMGGFVTASPEDIYRRWLPFGFLSSHTRAHGAPPTEPWLISESFTEAFRDCAEMKYKLMPYVYAQAKDCSERGLPMVRALLVEFPHDTGAWLVEDEYMFGSQMLVAPLMESGHEREVYLPKGKWIDYQTGKVYEGGYQTIEAGKIPAIILVRDGSLIPHAPLAQRTDQIDWSRVEMKAYKADAKTCKGWLFKPGDARLQEIVQ</sequence>
<dbReference type="CDD" id="cd14752">
    <property type="entry name" value="GH31_N"/>
    <property type="match status" value="1"/>
</dbReference>
<evidence type="ECO:0000259" key="6">
    <source>
        <dbReference type="Pfam" id="PF21365"/>
    </source>
</evidence>
<dbReference type="Gene3D" id="3.20.20.80">
    <property type="entry name" value="Glycosidases"/>
    <property type="match status" value="1"/>
</dbReference>
<dbReference type="InterPro" id="IPR051816">
    <property type="entry name" value="Glycosyl_Hydrolase_31"/>
</dbReference>
<evidence type="ECO:0000256" key="2">
    <source>
        <dbReference type="RuleBase" id="RU361185"/>
    </source>
</evidence>
<dbReference type="Gene3D" id="2.60.40.1180">
    <property type="entry name" value="Golgi alpha-mannosidase II"/>
    <property type="match status" value="1"/>
</dbReference>
<keyword evidence="2 7" id="KW-0378">Hydrolase</keyword>
<dbReference type="InterPro" id="IPR013780">
    <property type="entry name" value="Glyco_hydro_b"/>
</dbReference>
<dbReference type="AlphaFoldDB" id="A0A1H5RW57"/>
<gene>
    <name evidence="7" type="ORF">SAMN05216354_0339</name>
</gene>
<dbReference type="CDD" id="cd06593">
    <property type="entry name" value="GH31_xylosidase_YicI"/>
    <property type="match status" value="1"/>
</dbReference>
<dbReference type="Pfam" id="PF01055">
    <property type="entry name" value="Glyco_hydro_31_2nd"/>
    <property type="match status" value="1"/>
</dbReference>
<feature type="domain" description="Glycosyl hydrolase family 31 C-terminal" evidence="6">
    <location>
        <begin position="644"/>
        <end position="728"/>
    </location>
</feature>
<dbReference type="Gene3D" id="2.60.40.1760">
    <property type="entry name" value="glycosyl hydrolase (family 31)"/>
    <property type="match status" value="1"/>
</dbReference>
<dbReference type="PANTHER" id="PTHR43863:SF2">
    <property type="entry name" value="MALTASE-GLUCOAMYLASE"/>
    <property type="match status" value="1"/>
</dbReference>
<evidence type="ECO:0000256" key="3">
    <source>
        <dbReference type="SAM" id="SignalP"/>
    </source>
</evidence>
<dbReference type="SUPFAM" id="SSF74650">
    <property type="entry name" value="Galactose mutarotase-like"/>
    <property type="match status" value="1"/>
</dbReference>
<dbReference type="EMBL" id="FNUV01000001">
    <property type="protein sequence ID" value="SEF41948.1"/>
    <property type="molecule type" value="Genomic_DNA"/>
</dbReference>
<protein>
    <submittedName>
        <fullName evidence="7">Alpha-D-xyloside xylohydrolase</fullName>
    </submittedName>
</protein>
<dbReference type="SUPFAM" id="SSF51445">
    <property type="entry name" value="(Trans)glycosidases"/>
    <property type="match status" value="1"/>
</dbReference>
<feature type="domain" description="Glycoside hydrolase family 31 TIM barrel" evidence="4">
    <location>
        <begin position="332"/>
        <end position="635"/>
    </location>
</feature>
<dbReference type="InterPro" id="IPR025887">
    <property type="entry name" value="Glyco_hydro_31_N_dom"/>
</dbReference>
<keyword evidence="2" id="KW-0326">Glycosidase</keyword>
<comment type="similarity">
    <text evidence="1 2">Belongs to the glycosyl hydrolase 31 family.</text>
</comment>
<evidence type="ECO:0000256" key="1">
    <source>
        <dbReference type="ARBA" id="ARBA00007806"/>
    </source>
</evidence>
<keyword evidence="3" id="KW-0732">Signal</keyword>
<dbReference type="InterPro" id="IPR017853">
    <property type="entry name" value="GH"/>
</dbReference>
<dbReference type="SUPFAM" id="SSF51011">
    <property type="entry name" value="Glycosyl hydrolase domain"/>
    <property type="match status" value="1"/>
</dbReference>
<name>A0A1H5RW57_XYLRU</name>
<evidence type="ECO:0000259" key="4">
    <source>
        <dbReference type="Pfam" id="PF01055"/>
    </source>
</evidence>
<feature type="domain" description="Glycoside hydrolase family 31 N-terminal" evidence="5">
    <location>
        <begin position="107"/>
        <end position="290"/>
    </location>
</feature>
<dbReference type="InterPro" id="IPR048395">
    <property type="entry name" value="Glyco_hydro_31_C"/>
</dbReference>
<evidence type="ECO:0000313" key="7">
    <source>
        <dbReference type="EMBL" id="SEF41948.1"/>
    </source>
</evidence>
<proteinExistence type="inferred from homology"/>
<reference evidence="7 8" key="1">
    <citation type="submission" date="2016-10" db="EMBL/GenBank/DDBJ databases">
        <authorList>
            <person name="de Groot N.N."/>
        </authorList>
    </citation>
    <scope>NUCLEOTIDE SEQUENCE [LARGE SCALE GENOMIC DNA]</scope>
    <source>
        <strain evidence="7 8">AR32</strain>
    </source>
</reference>
<dbReference type="PANTHER" id="PTHR43863">
    <property type="entry name" value="HYDROLASE, PUTATIVE (AFU_ORTHOLOGUE AFUA_1G03140)-RELATED"/>
    <property type="match status" value="1"/>
</dbReference>
<dbReference type="GO" id="GO:0004553">
    <property type="term" value="F:hydrolase activity, hydrolyzing O-glycosyl compounds"/>
    <property type="evidence" value="ECO:0007669"/>
    <property type="project" value="InterPro"/>
</dbReference>
<evidence type="ECO:0000259" key="5">
    <source>
        <dbReference type="Pfam" id="PF13802"/>
    </source>
</evidence>